<dbReference type="InterPro" id="IPR051164">
    <property type="entry name" value="NmrA-like_oxidored"/>
</dbReference>
<comment type="caution">
    <text evidence="4">The sequence shown here is derived from an EMBL/GenBank/DDBJ whole genome shotgun (WGS) entry which is preliminary data.</text>
</comment>
<dbReference type="RefSeq" id="WP_379570725.1">
    <property type="nucleotide sequence ID" value="NZ_JBHSQK010000094.1"/>
</dbReference>
<dbReference type="InterPro" id="IPR008030">
    <property type="entry name" value="NmrA-like"/>
</dbReference>
<accession>A0ABW1II38</accession>
<evidence type="ECO:0000259" key="3">
    <source>
        <dbReference type="Pfam" id="PF05368"/>
    </source>
</evidence>
<dbReference type="EMBL" id="JBHSQK010000094">
    <property type="protein sequence ID" value="MFC5952124.1"/>
    <property type="molecule type" value="Genomic_DNA"/>
</dbReference>
<evidence type="ECO:0000313" key="5">
    <source>
        <dbReference type="Proteomes" id="UP001596119"/>
    </source>
</evidence>
<dbReference type="SUPFAM" id="SSF51735">
    <property type="entry name" value="NAD(P)-binding Rossmann-fold domains"/>
    <property type="match status" value="1"/>
</dbReference>
<dbReference type="Gene3D" id="3.90.25.10">
    <property type="entry name" value="UDP-galactose 4-epimerase, domain 1"/>
    <property type="match status" value="1"/>
</dbReference>
<evidence type="ECO:0000256" key="2">
    <source>
        <dbReference type="ARBA" id="ARBA00022857"/>
    </source>
</evidence>
<dbReference type="Proteomes" id="UP001596119">
    <property type="component" value="Unassembled WGS sequence"/>
</dbReference>
<dbReference type="InterPro" id="IPR036291">
    <property type="entry name" value="NAD(P)-bd_dom_sf"/>
</dbReference>
<evidence type="ECO:0000313" key="4">
    <source>
        <dbReference type="EMBL" id="MFC5952124.1"/>
    </source>
</evidence>
<proteinExistence type="inferred from homology"/>
<gene>
    <name evidence="4" type="ORF">ACFQH9_28050</name>
</gene>
<keyword evidence="2" id="KW-0521">NADP</keyword>
<evidence type="ECO:0000256" key="1">
    <source>
        <dbReference type="ARBA" id="ARBA00006328"/>
    </source>
</evidence>
<organism evidence="4 5">
    <name type="scientific">Pseudonocardia lutea</name>
    <dbReference type="NCBI Taxonomy" id="2172015"/>
    <lineage>
        <taxon>Bacteria</taxon>
        <taxon>Bacillati</taxon>
        <taxon>Actinomycetota</taxon>
        <taxon>Actinomycetes</taxon>
        <taxon>Pseudonocardiales</taxon>
        <taxon>Pseudonocardiaceae</taxon>
        <taxon>Pseudonocardia</taxon>
    </lineage>
</organism>
<comment type="similarity">
    <text evidence="1">Belongs to the NmrA-type oxidoreductase family.</text>
</comment>
<dbReference type="Pfam" id="PF05368">
    <property type="entry name" value="NmrA"/>
    <property type="match status" value="1"/>
</dbReference>
<sequence length="282" mass="29823">MNAEESILVLGATGGQGGAVAAALGRRGVPIRALVRRAESAGAQRLVTQGAELTIGRLDDVDALTAAMSGIRAAFAMTTPFESGTDAEIAQGRTILAAAARARVPHLVFSSVASADADSGVPHFESKAVIERDLRDGDVPFTILGPTYFFENALSGLDELRAGVLDLPLPGDRPLQQLARRDLGEFAARVLTAPAEYVGRRIELASDAPTPEQMAAAFAAALGRPVEHRASDPSRIHNADMRAMWTFLNGPGYSVDLSALHAEAPDLAWTTYQDWARQVLNA</sequence>
<dbReference type="Gene3D" id="3.40.50.720">
    <property type="entry name" value="NAD(P)-binding Rossmann-like Domain"/>
    <property type="match status" value="1"/>
</dbReference>
<reference evidence="5" key="1">
    <citation type="journal article" date="2019" name="Int. J. Syst. Evol. Microbiol.">
        <title>The Global Catalogue of Microorganisms (GCM) 10K type strain sequencing project: providing services to taxonomists for standard genome sequencing and annotation.</title>
        <authorList>
            <consortium name="The Broad Institute Genomics Platform"/>
            <consortium name="The Broad Institute Genome Sequencing Center for Infectious Disease"/>
            <person name="Wu L."/>
            <person name="Ma J."/>
        </authorList>
    </citation>
    <scope>NUCLEOTIDE SEQUENCE [LARGE SCALE GENOMIC DNA]</scope>
    <source>
        <strain evidence="5">CGMCC 4.7397</strain>
    </source>
</reference>
<name>A0ABW1II38_9PSEU</name>
<feature type="domain" description="NmrA-like" evidence="3">
    <location>
        <begin position="5"/>
        <end position="262"/>
    </location>
</feature>
<dbReference type="PANTHER" id="PTHR42748:SF7">
    <property type="entry name" value="NMRA LIKE REDOX SENSOR 1-RELATED"/>
    <property type="match status" value="1"/>
</dbReference>
<dbReference type="CDD" id="cd05251">
    <property type="entry name" value="NmrA_like_SDR_a"/>
    <property type="match status" value="1"/>
</dbReference>
<keyword evidence="5" id="KW-1185">Reference proteome</keyword>
<dbReference type="PANTHER" id="PTHR42748">
    <property type="entry name" value="NITROGEN METABOLITE REPRESSION PROTEIN NMRA FAMILY MEMBER"/>
    <property type="match status" value="1"/>
</dbReference>
<protein>
    <submittedName>
        <fullName evidence="4">NmrA/HSCARG family protein</fullName>
    </submittedName>
</protein>